<reference evidence="3" key="1">
    <citation type="submission" date="2023-03" db="EMBL/GenBank/DDBJ databases">
        <title>Mating type loci evolution in Malassezia.</title>
        <authorList>
            <person name="Coelho M.A."/>
        </authorList>
    </citation>
    <scope>NUCLEOTIDE SEQUENCE</scope>
    <source>
        <strain evidence="3">CBS 12830</strain>
    </source>
</reference>
<dbReference type="PANTHER" id="PTHR13384:SF19">
    <property type="entry name" value="G PATCH DOMAIN-CONTAINING PROTEIN 1"/>
    <property type="match status" value="1"/>
</dbReference>
<dbReference type="PROSITE" id="PS50174">
    <property type="entry name" value="G_PATCH"/>
    <property type="match status" value="1"/>
</dbReference>
<evidence type="ECO:0000256" key="1">
    <source>
        <dbReference type="SAM" id="MobiDB-lite"/>
    </source>
</evidence>
<dbReference type="Pfam" id="PF07713">
    <property type="entry name" value="DUF1604"/>
    <property type="match status" value="1"/>
</dbReference>
<feature type="domain" description="G-patch" evidence="2">
    <location>
        <begin position="161"/>
        <end position="181"/>
    </location>
</feature>
<feature type="region of interest" description="Disordered" evidence="1">
    <location>
        <begin position="569"/>
        <end position="631"/>
    </location>
</feature>
<dbReference type="GO" id="GO:0006397">
    <property type="term" value="P:mRNA processing"/>
    <property type="evidence" value="ECO:0007669"/>
    <property type="project" value="InterPro"/>
</dbReference>
<dbReference type="Pfam" id="PF26093">
    <property type="entry name" value="HTH_TGH"/>
    <property type="match status" value="1"/>
</dbReference>
<dbReference type="GO" id="GO:0005634">
    <property type="term" value="C:nucleus"/>
    <property type="evidence" value="ECO:0007669"/>
    <property type="project" value="TreeGrafter"/>
</dbReference>
<dbReference type="InterPro" id="IPR000467">
    <property type="entry name" value="G_patch_dom"/>
</dbReference>
<dbReference type="Pfam" id="PF01585">
    <property type="entry name" value="G-patch"/>
    <property type="match status" value="1"/>
</dbReference>
<dbReference type="InterPro" id="IPR011666">
    <property type="entry name" value="DUF1604"/>
</dbReference>
<dbReference type="GO" id="GO:0003723">
    <property type="term" value="F:RNA binding"/>
    <property type="evidence" value="ECO:0007669"/>
    <property type="project" value="TreeGrafter"/>
</dbReference>
<proteinExistence type="predicted"/>
<evidence type="ECO:0000259" key="2">
    <source>
        <dbReference type="PROSITE" id="PS50174"/>
    </source>
</evidence>
<feature type="compositionally biased region" description="Polar residues" evidence="1">
    <location>
        <begin position="85"/>
        <end position="103"/>
    </location>
</feature>
<evidence type="ECO:0000313" key="4">
    <source>
        <dbReference type="Proteomes" id="UP001214415"/>
    </source>
</evidence>
<gene>
    <name evidence="3" type="ORF">MEQU1_003331</name>
</gene>
<evidence type="ECO:0000313" key="3">
    <source>
        <dbReference type="EMBL" id="WFD24628.1"/>
    </source>
</evidence>
<feature type="compositionally biased region" description="Basic residues" evidence="1">
    <location>
        <begin position="659"/>
        <end position="675"/>
    </location>
</feature>
<dbReference type="Proteomes" id="UP001214415">
    <property type="component" value="Chromosome 7"/>
</dbReference>
<dbReference type="EMBL" id="CP119906">
    <property type="protein sequence ID" value="WFD24628.1"/>
    <property type="molecule type" value="Genomic_DNA"/>
</dbReference>
<sequence>MATARLRRKLERDGVPEHVNLSESFCKYGTPLPLLTDHKRDKNEFKPIWQQEVYDERGRRRFHGAFTGGWSAGYFNTVGSKEGWTPSSFRSSRSARNESQLQSRPEDFMDEEDLAEWRADRPLQMTEAYAGPSRALPADPLLAALAPTPSQADTLAPGSASVHMGEQLLQKMGWKPGQGIGPLISYERRTQIVQLLIQLHLAPPQATSEAPPSARTLRCAPPDTQVPILPPRSERQGVGFVGESRSQSLQDALARFHAQSAPQVGASGLDSDDEEHVYATGSSIHESTLARPTTDTMVLGEERAAVPETPATQATWHDGRPLAAGFVRSLEMLPPEPQWPAPPVPSDWRPDPRRVWDAYREAPATAPERPASAADRGAILGEAQHPGPPPAIAKFLHAKTQARREAEAGPVTSLTVHRIDAETARRALAAFRPTGAEPDKEARYRQYLERFQQGTTYTPPSQALSLPDAQQELDEFFESASRHRPVHGDMAARFTASTTVQESLPVAGGLQSAAALRAAAAVVTPNDTSTAPAPALSAAQAAARSESFGTLTRNVVPFYPPRLLCKRLGVPNPHPHGPEHEAPTNEPESSSPAQPRGGMDEAPSDYVFAEPSEEQAAAHERELQEARPPRDLFKAVFESDEEDEAVDVPEPAQALRTSFTKRKAPVATKKKKAKRTGPLTFDLDS</sequence>
<accession>A0AAF0EFH9</accession>
<organism evidence="3 4">
    <name type="scientific">Malassezia equina</name>
    <dbReference type="NCBI Taxonomy" id="1381935"/>
    <lineage>
        <taxon>Eukaryota</taxon>
        <taxon>Fungi</taxon>
        <taxon>Dikarya</taxon>
        <taxon>Basidiomycota</taxon>
        <taxon>Ustilaginomycotina</taxon>
        <taxon>Malasseziomycetes</taxon>
        <taxon>Malasseziales</taxon>
        <taxon>Malasseziaceae</taxon>
        <taxon>Malassezia</taxon>
    </lineage>
</organism>
<dbReference type="AlphaFoldDB" id="A0AAF0EFH9"/>
<protein>
    <recommendedName>
        <fullName evidence="2">G-patch domain-containing protein</fullName>
    </recommendedName>
</protein>
<feature type="compositionally biased region" description="Basic and acidic residues" evidence="1">
    <location>
        <begin position="616"/>
        <end position="631"/>
    </location>
</feature>
<name>A0AAF0EFH9_9BASI</name>
<keyword evidence="4" id="KW-1185">Reference proteome</keyword>
<feature type="region of interest" description="Disordered" evidence="1">
    <location>
        <begin position="85"/>
        <end position="107"/>
    </location>
</feature>
<feature type="region of interest" description="Disordered" evidence="1">
    <location>
        <begin position="657"/>
        <end position="685"/>
    </location>
</feature>
<dbReference type="PANTHER" id="PTHR13384">
    <property type="entry name" value="G PATCH DOMAIN-CONTAINING PROTEIN 1"/>
    <property type="match status" value="1"/>
</dbReference>